<comment type="subcellular location">
    <subcellularLocation>
        <location evidence="9">Cytoplasm</location>
    </subcellularLocation>
</comment>
<feature type="binding site" evidence="9">
    <location>
        <position position="138"/>
    </location>
    <ligand>
        <name>Zn(2+)</name>
        <dbReference type="ChEBI" id="CHEBI:29105"/>
        <note>catalytic</note>
    </ligand>
</feature>
<name>A0A1X4G524_9CYAN</name>
<evidence type="ECO:0000256" key="2">
    <source>
        <dbReference type="ARBA" id="ARBA00022517"/>
    </source>
</evidence>
<comment type="similarity">
    <text evidence="1 9">Belongs to the endoribonuclease YbeY family.</text>
</comment>
<keyword evidence="3 9" id="KW-0698">rRNA processing</keyword>
<comment type="function">
    <text evidence="9">Single strand-specific metallo-endoribonuclease involved in late-stage 70S ribosome quality control and in maturation of the 3' terminus of the 16S rRNA.</text>
</comment>
<dbReference type="InterPro" id="IPR023091">
    <property type="entry name" value="MetalPrtase_cat_dom_sf_prd"/>
</dbReference>
<comment type="cofactor">
    <cofactor evidence="9">
        <name>Zn(2+)</name>
        <dbReference type="ChEBI" id="CHEBI:29105"/>
    </cofactor>
    <text evidence="9">Binds 1 zinc ion.</text>
</comment>
<evidence type="ECO:0000256" key="9">
    <source>
        <dbReference type="HAMAP-Rule" id="MF_00009"/>
    </source>
</evidence>
<proteinExistence type="inferred from homology"/>
<reference evidence="11" key="1">
    <citation type="submission" date="2017-04" db="EMBL/GenBank/DDBJ databases">
        <authorList>
            <person name="Abreu V.A."/>
            <person name="Popin R.V."/>
            <person name="Rigonato J."/>
            <person name="Andreote A.P."/>
            <person name="Schaker P.C."/>
            <person name="Hoff-Risseti C."/>
            <person name="Alvarenga D.O."/>
            <person name="Varani A.M."/>
            <person name="Fiore M.F."/>
        </authorList>
    </citation>
    <scope>NUCLEOTIDE SEQUENCE [LARGE SCALE GENOMIC DNA]</scope>
    <source>
        <strain evidence="11">CENA303</strain>
    </source>
</reference>
<evidence type="ECO:0000256" key="7">
    <source>
        <dbReference type="ARBA" id="ARBA00022801"/>
    </source>
</evidence>
<dbReference type="GO" id="GO:0004521">
    <property type="term" value="F:RNA endonuclease activity"/>
    <property type="evidence" value="ECO:0007669"/>
    <property type="project" value="UniProtKB-UniRule"/>
</dbReference>
<dbReference type="InterPro" id="IPR020549">
    <property type="entry name" value="YbeY_CS"/>
</dbReference>
<feature type="binding site" evidence="9">
    <location>
        <position position="148"/>
    </location>
    <ligand>
        <name>Zn(2+)</name>
        <dbReference type="ChEBI" id="CHEBI:29105"/>
        <note>catalytic</note>
    </ligand>
</feature>
<protein>
    <recommendedName>
        <fullName evidence="9">Endoribonuclease YbeY</fullName>
        <ecNumber evidence="9">3.1.-.-</ecNumber>
    </recommendedName>
</protein>
<dbReference type="NCBIfam" id="TIGR00043">
    <property type="entry name" value="rRNA maturation RNase YbeY"/>
    <property type="match status" value="1"/>
</dbReference>
<keyword evidence="4 9" id="KW-0540">Nuclease</keyword>
<keyword evidence="8 9" id="KW-0862">Zinc</keyword>
<dbReference type="Gene3D" id="3.40.390.30">
    <property type="entry name" value="Metalloproteases ('zincins'), catalytic domain"/>
    <property type="match status" value="1"/>
</dbReference>
<keyword evidence="9" id="KW-0963">Cytoplasm</keyword>
<dbReference type="AlphaFoldDB" id="A0A1X4G524"/>
<dbReference type="Proteomes" id="UP000192997">
    <property type="component" value="Unassembled WGS sequence"/>
</dbReference>
<keyword evidence="5 9" id="KW-0479">Metal-binding</keyword>
<sequence>MSSQTQVQTQLQVELFVENSYHLNLTNQVSEERWYVWFSQWLNLLAVKLPRALSYEIGLQLTNDAQIQELNAQYRQKDQPTDVLAFAALENNFPYTEEMLASQPLYLGDIVISIDTAIRQAQEREHNLTTELAWLSAHGLLHLLGWDHPDEQSLIEMLNKQSMLLKLVGIVSSI</sequence>
<evidence type="ECO:0000256" key="5">
    <source>
        <dbReference type="ARBA" id="ARBA00022723"/>
    </source>
</evidence>
<dbReference type="GO" id="GO:0005737">
    <property type="term" value="C:cytoplasm"/>
    <property type="evidence" value="ECO:0007669"/>
    <property type="project" value="UniProtKB-SubCell"/>
</dbReference>
<dbReference type="PROSITE" id="PS01306">
    <property type="entry name" value="UPF0054"/>
    <property type="match status" value="1"/>
</dbReference>
<dbReference type="EMBL" id="NBYN01000054">
    <property type="protein sequence ID" value="OSO89684.1"/>
    <property type="molecule type" value="Genomic_DNA"/>
</dbReference>
<evidence type="ECO:0000256" key="6">
    <source>
        <dbReference type="ARBA" id="ARBA00022759"/>
    </source>
</evidence>
<dbReference type="GO" id="GO:0008270">
    <property type="term" value="F:zinc ion binding"/>
    <property type="evidence" value="ECO:0007669"/>
    <property type="project" value="UniProtKB-UniRule"/>
</dbReference>
<dbReference type="Pfam" id="PF02130">
    <property type="entry name" value="YbeY"/>
    <property type="match status" value="1"/>
</dbReference>
<feature type="binding site" evidence="9">
    <location>
        <position position="142"/>
    </location>
    <ligand>
        <name>Zn(2+)</name>
        <dbReference type="ChEBI" id="CHEBI:29105"/>
        <note>catalytic</note>
    </ligand>
</feature>
<keyword evidence="7 9" id="KW-0378">Hydrolase</keyword>
<dbReference type="PANTHER" id="PTHR46986:SF1">
    <property type="entry name" value="ENDORIBONUCLEASE YBEY, CHLOROPLASTIC"/>
    <property type="match status" value="1"/>
</dbReference>
<evidence type="ECO:0000256" key="8">
    <source>
        <dbReference type="ARBA" id="ARBA00022833"/>
    </source>
</evidence>
<dbReference type="HAMAP" id="MF_00009">
    <property type="entry name" value="Endoribonucl_YbeY"/>
    <property type="match status" value="1"/>
</dbReference>
<evidence type="ECO:0000256" key="4">
    <source>
        <dbReference type="ARBA" id="ARBA00022722"/>
    </source>
</evidence>
<organism evidence="10 11">
    <name type="scientific">Cylindrospermopsis raciborskii CENA303</name>
    <dbReference type="NCBI Taxonomy" id="1170769"/>
    <lineage>
        <taxon>Bacteria</taxon>
        <taxon>Bacillati</taxon>
        <taxon>Cyanobacteriota</taxon>
        <taxon>Cyanophyceae</taxon>
        <taxon>Nostocales</taxon>
        <taxon>Aphanizomenonaceae</taxon>
        <taxon>Cylindrospermopsis</taxon>
    </lineage>
</organism>
<keyword evidence="2 9" id="KW-0690">Ribosome biogenesis</keyword>
<evidence type="ECO:0000256" key="1">
    <source>
        <dbReference type="ARBA" id="ARBA00010875"/>
    </source>
</evidence>
<gene>
    <name evidence="9" type="primary">ybeY</name>
    <name evidence="10" type="ORF">B7O87_11020</name>
</gene>
<evidence type="ECO:0000313" key="10">
    <source>
        <dbReference type="EMBL" id="OSO89684.1"/>
    </source>
</evidence>
<dbReference type="SUPFAM" id="SSF55486">
    <property type="entry name" value="Metalloproteases ('zincins'), catalytic domain"/>
    <property type="match status" value="1"/>
</dbReference>
<evidence type="ECO:0000256" key="3">
    <source>
        <dbReference type="ARBA" id="ARBA00022552"/>
    </source>
</evidence>
<dbReference type="GO" id="GO:0004222">
    <property type="term" value="F:metalloendopeptidase activity"/>
    <property type="evidence" value="ECO:0007669"/>
    <property type="project" value="InterPro"/>
</dbReference>
<dbReference type="GO" id="GO:0006364">
    <property type="term" value="P:rRNA processing"/>
    <property type="evidence" value="ECO:0007669"/>
    <property type="project" value="UniProtKB-UniRule"/>
</dbReference>
<keyword evidence="6 9" id="KW-0255">Endonuclease</keyword>
<accession>A0A1X4G524</accession>
<dbReference type="EC" id="3.1.-.-" evidence="9"/>
<dbReference type="PANTHER" id="PTHR46986">
    <property type="entry name" value="ENDORIBONUCLEASE YBEY, CHLOROPLASTIC"/>
    <property type="match status" value="1"/>
</dbReference>
<dbReference type="RefSeq" id="WP_009344669.1">
    <property type="nucleotide sequence ID" value="NZ_NBYN01000054.1"/>
</dbReference>
<evidence type="ECO:0000313" key="11">
    <source>
        <dbReference type="Proteomes" id="UP000192997"/>
    </source>
</evidence>
<dbReference type="InterPro" id="IPR002036">
    <property type="entry name" value="YbeY"/>
</dbReference>
<comment type="caution">
    <text evidence="10">The sequence shown here is derived from an EMBL/GenBank/DDBJ whole genome shotgun (WGS) entry which is preliminary data.</text>
</comment>